<proteinExistence type="predicted"/>
<evidence type="ECO:0000313" key="3">
    <source>
        <dbReference type="Proteomes" id="UP000195540"/>
    </source>
</evidence>
<dbReference type="Pfam" id="PF05860">
    <property type="entry name" value="TPS"/>
    <property type="match status" value="1"/>
</dbReference>
<dbReference type="NCBIfam" id="TIGR01901">
    <property type="entry name" value="adhes_NPXG"/>
    <property type="match status" value="1"/>
</dbReference>
<accession>A0AAJ1DER6</accession>
<evidence type="ECO:0000259" key="1">
    <source>
        <dbReference type="SMART" id="SM00912"/>
    </source>
</evidence>
<feature type="domain" description="Filamentous haemagglutinin FhaB/tRNA nuclease CdiA-like TPS" evidence="1">
    <location>
        <begin position="53"/>
        <end position="150"/>
    </location>
</feature>
<dbReference type="SUPFAM" id="SSF51126">
    <property type="entry name" value="Pectin lyase-like"/>
    <property type="match status" value="1"/>
</dbReference>
<dbReference type="RefSeq" id="WP_087726645.1">
    <property type="nucleotide sequence ID" value="NZ_BGKS01000018.1"/>
</dbReference>
<dbReference type="InterPro" id="IPR011050">
    <property type="entry name" value="Pectin_lyase_fold/virulence"/>
</dbReference>
<protein>
    <submittedName>
        <fullName evidence="2">Hemagglutinin</fullName>
    </submittedName>
</protein>
<evidence type="ECO:0000313" key="2">
    <source>
        <dbReference type="EMBL" id="ARX35485.1"/>
    </source>
</evidence>
<dbReference type="InterPro" id="IPR012334">
    <property type="entry name" value="Pectin_lyas_fold"/>
</dbReference>
<organism evidence="2 3">
    <name type="scientific">Proteus mirabilis</name>
    <dbReference type="NCBI Taxonomy" id="584"/>
    <lineage>
        <taxon>Bacteria</taxon>
        <taxon>Pseudomonadati</taxon>
        <taxon>Pseudomonadota</taxon>
        <taxon>Gammaproteobacteria</taxon>
        <taxon>Enterobacterales</taxon>
        <taxon>Morganellaceae</taxon>
        <taxon>Proteus</taxon>
    </lineage>
</organism>
<dbReference type="Proteomes" id="UP000195540">
    <property type="component" value="Chromosome"/>
</dbReference>
<dbReference type="SMART" id="SM00912">
    <property type="entry name" value="Haemagg_act"/>
    <property type="match status" value="1"/>
</dbReference>
<name>A0AAJ1DER6_PROMI</name>
<dbReference type="Gene3D" id="2.160.20.10">
    <property type="entry name" value="Single-stranded right-handed beta-helix, Pectin lyase-like"/>
    <property type="match status" value="1"/>
</dbReference>
<sequence>MKLRNAIIIGVIYTPSICQAVEQTNYKYYSDHISINQDSSTIVKPNEINPKQAEILIAPKNSKGISHNKYDTFDVTDAGIILNNKEVAAETIINEVVNGATSFLAGNIAVAGNAAHVVIANPNGIECHNCSFSNTLQETLTTGKPVINNNNDELIGYRLEKAIAPINKGYRGGKSIEHIGKIVFSNKNDRSSSHSFNKLNIISNNIKLENGFISSKGDINIYSGKRDIIIKKGESILKQEYAMRSHIKRNNLPNQIILGDKNGDPKKQGLISSKNIIINASDTTIYNYGSLESSNRSKNAIQLNLNKTTFNNHGYILARGGYLDLQNKSFFYNMESGTIGMQYWLNTGKNNNNYSETYIGLIPKNTISQMKNLTLDISEDSKLINNGVINTERLYTRDKNMNNIQNNREDIKIYTKLRKIK</sequence>
<dbReference type="InterPro" id="IPR008638">
    <property type="entry name" value="FhaB/CdiA-like_TPS"/>
</dbReference>
<reference evidence="2 3" key="1">
    <citation type="submission" date="2017-05" db="EMBL/GenBank/DDBJ databases">
        <title>Whole genome sequencing of Proteus mirabilis AR_0155.</title>
        <authorList>
            <person name="Conlan S."/>
            <person name="Thomas P.J."/>
            <person name="Mullikin J."/>
            <person name="Frank K.M."/>
            <person name="Segre J.A."/>
        </authorList>
    </citation>
    <scope>NUCLEOTIDE SEQUENCE [LARGE SCALE GENOMIC DNA]</scope>
    <source>
        <strain evidence="2 3">AR_0155</strain>
    </source>
</reference>
<dbReference type="EMBL" id="CP021694">
    <property type="protein sequence ID" value="ARX35485.1"/>
    <property type="molecule type" value="Genomic_DNA"/>
</dbReference>
<gene>
    <name evidence="2" type="ORF">AM402_15430</name>
</gene>
<dbReference type="AlphaFoldDB" id="A0AAJ1DER6"/>